<evidence type="ECO:0000313" key="4">
    <source>
        <dbReference type="Proteomes" id="UP001057532"/>
    </source>
</evidence>
<proteinExistence type="predicted"/>
<dbReference type="EMBL" id="CP097478">
    <property type="protein sequence ID" value="USS93406.1"/>
    <property type="molecule type" value="Genomic_DNA"/>
</dbReference>
<reference evidence="3" key="1">
    <citation type="submission" date="2022-05" db="EMBL/GenBank/DDBJ databases">
        <authorList>
            <person name="Oliphant S.A."/>
            <person name="Watson-Haigh N.S."/>
            <person name="Sumby K.M."/>
            <person name="Gardner J.M."/>
            <person name="Jiranek V."/>
        </authorList>
    </citation>
    <scope>NUCLEOTIDE SEQUENCE</scope>
    <source>
        <strain evidence="3">Ru20-1</strain>
    </source>
</reference>
<gene>
    <name evidence="3" type="ORF">M8332_00620</name>
</gene>
<keyword evidence="1" id="KW-0175">Coiled coil</keyword>
<dbReference type="RefSeq" id="WP_252780236.1">
    <property type="nucleotide sequence ID" value="NZ_CP097478.1"/>
</dbReference>
<sequence length="327" mass="35102">MQKKVHYKIDRVGKTWFFTALTTATLAGVVPLVGNRVYAATDATTVGTKPVQADAPVQAAAQPVQPKEAEQATKPTASTAEVNQAVPSTPTASQPANASATGQPKVATSEITPTQAPAPAPSPAQLTAAQPTSATPAGSAEKTATPASTTDSAQPLQKYLVQTTAVTTSEQTYQAQAEQYQRDLQAYQAKERAYQEAEQRYQAQKVEYQRDLQNYDAKIDYAKQHGEVDPTTLVNNFVMSHSPAAQGQIIYQGNGVLIKVVSEAIPNSNTNHQPTPHFQIVWTSGQLHDVNGYHDLIATIKFSNLNGYYLNSETGVRTPVVGAMETF</sequence>
<accession>A0ABY5C7X0</accession>
<feature type="compositionally biased region" description="Polar residues" evidence="2">
    <location>
        <begin position="73"/>
        <end position="102"/>
    </location>
</feature>
<feature type="compositionally biased region" description="Low complexity" evidence="2">
    <location>
        <begin position="51"/>
        <end position="66"/>
    </location>
</feature>
<evidence type="ECO:0000256" key="1">
    <source>
        <dbReference type="SAM" id="Coils"/>
    </source>
</evidence>
<evidence type="ECO:0000313" key="3">
    <source>
        <dbReference type="EMBL" id="USS93406.1"/>
    </source>
</evidence>
<dbReference type="Proteomes" id="UP001057532">
    <property type="component" value="Chromosome"/>
</dbReference>
<keyword evidence="4" id="KW-1185">Reference proteome</keyword>
<evidence type="ECO:0000256" key="2">
    <source>
        <dbReference type="SAM" id="MobiDB-lite"/>
    </source>
</evidence>
<feature type="region of interest" description="Disordered" evidence="2">
    <location>
        <begin position="51"/>
        <end position="155"/>
    </location>
</feature>
<feature type="compositionally biased region" description="Polar residues" evidence="2">
    <location>
        <begin position="145"/>
        <end position="155"/>
    </location>
</feature>
<protein>
    <submittedName>
        <fullName evidence="3">Uncharacterized protein</fullName>
    </submittedName>
</protein>
<organism evidence="3 4">
    <name type="scientific">Fructilactobacillus ixorae</name>
    <dbReference type="NCBI Taxonomy" id="1750535"/>
    <lineage>
        <taxon>Bacteria</taxon>
        <taxon>Bacillati</taxon>
        <taxon>Bacillota</taxon>
        <taxon>Bacilli</taxon>
        <taxon>Lactobacillales</taxon>
        <taxon>Lactobacillaceae</taxon>
        <taxon>Fructilactobacillus</taxon>
    </lineage>
</organism>
<feature type="compositionally biased region" description="Low complexity" evidence="2">
    <location>
        <begin position="123"/>
        <end position="132"/>
    </location>
</feature>
<name>A0ABY5C7X0_9LACO</name>
<feature type="coiled-coil region" evidence="1">
    <location>
        <begin position="170"/>
        <end position="218"/>
    </location>
</feature>